<feature type="signal peptide" evidence="1">
    <location>
        <begin position="1"/>
        <end position="21"/>
    </location>
</feature>
<protein>
    <recommendedName>
        <fullName evidence="4">Lipoprotein</fullName>
    </recommendedName>
</protein>
<feature type="chain" id="PRO_5039425065" description="Lipoprotein" evidence="1">
    <location>
        <begin position="22"/>
        <end position="131"/>
    </location>
</feature>
<evidence type="ECO:0000256" key="1">
    <source>
        <dbReference type="SAM" id="SignalP"/>
    </source>
</evidence>
<accession>A0A9D1P5U0</accession>
<evidence type="ECO:0008006" key="4">
    <source>
        <dbReference type="Google" id="ProtNLM"/>
    </source>
</evidence>
<comment type="caution">
    <text evidence="2">The sequence shown here is derived from an EMBL/GenBank/DDBJ whole genome shotgun (WGS) entry which is preliminary data.</text>
</comment>
<keyword evidence="1" id="KW-0732">Signal</keyword>
<sequence>MKKWIALLLAIAALLSLTACGGGSDLPSLSGYYECESYAFDISALEFESDGTATLYMDWNYTGTYKAKGDGYVLEITGGQSSVSGLLAKEKNDAYKITVEPNDDGTLTVYLKAKSGYIYYGDPSAVFSPKS</sequence>
<name>A0A9D1P5U0_9FIRM</name>
<dbReference type="PROSITE" id="PS51257">
    <property type="entry name" value="PROKAR_LIPOPROTEIN"/>
    <property type="match status" value="1"/>
</dbReference>
<dbReference type="AlphaFoldDB" id="A0A9D1P5U0"/>
<dbReference type="Proteomes" id="UP000824169">
    <property type="component" value="Unassembled WGS sequence"/>
</dbReference>
<dbReference type="EMBL" id="DVOO01000029">
    <property type="protein sequence ID" value="HIV26093.1"/>
    <property type="molecule type" value="Genomic_DNA"/>
</dbReference>
<evidence type="ECO:0000313" key="3">
    <source>
        <dbReference type="Proteomes" id="UP000824169"/>
    </source>
</evidence>
<evidence type="ECO:0000313" key="2">
    <source>
        <dbReference type="EMBL" id="HIV26093.1"/>
    </source>
</evidence>
<reference evidence="2" key="2">
    <citation type="journal article" date="2021" name="PeerJ">
        <title>Extensive microbial diversity within the chicken gut microbiome revealed by metagenomics and culture.</title>
        <authorList>
            <person name="Gilroy R."/>
            <person name="Ravi A."/>
            <person name="Getino M."/>
            <person name="Pursley I."/>
            <person name="Horton D.L."/>
            <person name="Alikhan N.F."/>
            <person name="Baker D."/>
            <person name="Gharbi K."/>
            <person name="Hall N."/>
            <person name="Watson M."/>
            <person name="Adriaenssens E.M."/>
            <person name="Foster-Nyarko E."/>
            <person name="Jarju S."/>
            <person name="Secka A."/>
            <person name="Antonio M."/>
            <person name="Oren A."/>
            <person name="Chaudhuri R.R."/>
            <person name="La Ragione R."/>
            <person name="Hildebrand F."/>
            <person name="Pallen M.J."/>
        </authorList>
    </citation>
    <scope>NUCLEOTIDE SEQUENCE</scope>
    <source>
        <strain evidence="2">CHK188-20938</strain>
    </source>
</reference>
<gene>
    <name evidence="2" type="ORF">IAB71_10020</name>
</gene>
<proteinExistence type="predicted"/>
<organism evidence="2 3">
    <name type="scientific">Candidatus Scatomonas pullistercoris</name>
    <dbReference type="NCBI Taxonomy" id="2840920"/>
    <lineage>
        <taxon>Bacteria</taxon>
        <taxon>Bacillati</taxon>
        <taxon>Bacillota</taxon>
        <taxon>Clostridia</taxon>
        <taxon>Lachnospirales</taxon>
        <taxon>Lachnospiraceae</taxon>
        <taxon>Lachnospiraceae incertae sedis</taxon>
        <taxon>Candidatus Scatomonas</taxon>
    </lineage>
</organism>
<reference evidence="2" key="1">
    <citation type="submission" date="2020-10" db="EMBL/GenBank/DDBJ databases">
        <authorList>
            <person name="Gilroy R."/>
        </authorList>
    </citation>
    <scope>NUCLEOTIDE SEQUENCE</scope>
    <source>
        <strain evidence="2">CHK188-20938</strain>
    </source>
</reference>